<feature type="chain" id="PRO_5040866350" description="WD40 repeat protein" evidence="1">
    <location>
        <begin position="24"/>
        <end position="367"/>
    </location>
</feature>
<dbReference type="InterPro" id="IPR011042">
    <property type="entry name" value="6-blade_b-propeller_TolB-like"/>
</dbReference>
<evidence type="ECO:0000313" key="2">
    <source>
        <dbReference type="EMBL" id="MCO6043124.1"/>
    </source>
</evidence>
<dbReference type="EMBL" id="JAMXLR010000018">
    <property type="protein sequence ID" value="MCO6043124.1"/>
    <property type="molecule type" value="Genomic_DNA"/>
</dbReference>
<organism evidence="2 3">
    <name type="scientific">Aeoliella straminimaris</name>
    <dbReference type="NCBI Taxonomy" id="2954799"/>
    <lineage>
        <taxon>Bacteria</taxon>
        <taxon>Pseudomonadati</taxon>
        <taxon>Planctomycetota</taxon>
        <taxon>Planctomycetia</taxon>
        <taxon>Pirellulales</taxon>
        <taxon>Lacipirellulaceae</taxon>
        <taxon>Aeoliella</taxon>
    </lineage>
</organism>
<evidence type="ECO:0008006" key="4">
    <source>
        <dbReference type="Google" id="ProtNLM"/>
    </source>
</evidence>
<keyword evidence="3" id="KW-1185">Reference proteome</keyword>
<gene>
    <name evidence="2" type="ORF">NG895_04335</name>
</gene>
<accession>A0A9X2JHP4</accession>
<comment type="caution">
    <text evidence="2">The sequence shown here is derived from an EMBL/GenBank/DDBJ whole genome shotgun (WGS) entry which is preliminary data.</text>
</comment>
<proteinExistence type="predicted"/>
<dbReference type="Proteomes" id="UP001155241">
    <property type="component" value="Unassembled WGS sequence"/>
</dbReference>
<evidence type="ECO:0000256" key="1">
    <source>
        <dbReference type="SAM" id="SignalP"/>
    </source>
</evidence>
<evidence type="ECO:0000313" key="3">
    <source>
        <dbReference type="Proteomes" id="UP001155241"/>
    </source>
</evidence>
<feature type="signal peptide" evidence="1">
    <location>
        <begin position="1"/>
        <end position="23"/>
    </location>
</feature>
<dbReference type="RefSeq" id="WP_252851223.1">
    <property type="nucleotide sequence ID" value="NZ_JAMXLR010000018.1"/>
</dbReference>
<protein>
    <recommendedName>
        <fullName evidence="4">WD40 repeat protein</fullName>
    </recommendedName>
</protein>
<dbReference type="Gene3D" id="2.120.10.30">
    <property type="entry name" value="TolB, C-terminal domain"/>
    <property type="match status" value="1"/>
</dbReference>
<reference evidence="2" key="1">
    <citation type="submission" date="2022-06" db="EMBL/GenBank/DDBJ databases">
        <title>Aeoliella straminimaris, a novel planctomycete from sediments.</title>
        <authorList>
            <person name="Vitorino I.R."/>
            <person name="Lage O.M."/>
        </authorList>
    </citation>
    <scope>NUCLEOTIDE SEQUENCE</scope>
    <source>
        <strain evidence="2">ICT_H6.2</strain>
    </source>
</reference>
<dbReference type="AlphaFoldDB" id="A0A9X2JHP4"/>
<keyword evidence="1" id="KW-0732">Signal</keyword>
<dbReference type="SUPFAM" id="SSF82171">
    <property type="entry name" value="DPP6 N-terminal domain-like"/>
    <property type="match status" value="1"/>
</dbReference>
<name>A0A9X2JHP4_9BACT</name>
<sequence>MKSYQWMTPVVVALAVAISPAWAKKGGNGGGGGGGGGDAGGGTPPTAGTIVFYDDLGTSEVSPDGSNLRLKIPQEYGDPSNRVYAGGDRWYLVVRETEYLPLIESGEVVDVIAVENIFAVNSETGDEIQLTNFSGDYLYIANLRCSWTRDTSDSQIAFVAYDESVYATTHDGLPAYDFTGGYDSPPASLIVIPISSGDIDAAYRSGDPIPPFGWEDLIISPATAPVGTEYFTVSSDGLFGAYSRHIAVTEVVNLVTGEIVAAVSNLSQPAWTPDGDLLLDENLGGLYHFDVLTGQTTSIVGETGNLFGTRFPVCSPDGVSFAYTAREKKKGNYTDGVISQNLDGSGQQTSFAVETPATVETVRWVED</sequence>